<reference evidence="1" key="1">
    <citation type="submission" date="2021-02" db="EMBL/GenBank/DDBJ databases">
        <authorList>
            <person name="Dougan E. K."/>
            <person name="Rhodes N."/>
            <person name="Thang M."/>
            <person name="Chan C."/>
        </authorList>
    </citation>
    <scope>NUCLEOTIDE SEQUENCE</scope>
</reference>
<dbReference type="Proteomes" id="UP000604046">
    <property type="component" value="Unassembled WGS sequence"/>
</dbReference>
<protein>
    <submittedName>
        <fullName evidence="1">Uncharacterized protein</fullName>
    </submittedName>
</protein>
<dbReference type="OrthoDB" id="417862at2759"/>
<dbReference type="AlphaFoldDB" id="A0A812JX53"/>
<proteinExistence type="predicted"/>
<keyword evidence="2" id="KW-1185">Reference proteome</keyword>
<name>A0A812JX53_9DINO</name>
<comment type="caution">
    <text evidence="1">The sequence shown here is derived from an EMBL/GenBank/DDBJ whole genome shotgun (WGS) entry which is preliminary data.</text>
</comment>
<evidence type="ECO:0000313" key="2">
    <source>
        <dbReference type="Proteomes" id="UP000604046"/>
    </source>
</evidence>
<accession>A0A812JX53</accession>
<gene>
    <name evidence="1" type="ORF">SNAT2548_LOCUS7184</name>
</gene>
<evidence type="ECO:0000313" key="1">
    <source>
        <dbReference type="EMBL" id="CAE7212203.1"/>
    </source>
</evidence>
<dbReference type="EMBL" id="CAJNDS010000494">
    <property type="protein sequence ID" value="CAE7212203.1"/>
    <property type="molecule type" value="Genomic_DNA"/>
</dbReference>
<organism evidence="1 2">
    <name type="scientific">Symbiodinium natans</name>
    <dbReference type="NCBI Taxonomy" id="878477"/>
    <lineage>
        <taxon>Eukaryota</taxon>
        <taxon>Sar</taxon>
        <taxon>Alveolata</taxon>
        <taxon>Dinophyceae</taxon>
        <taxon>Suessiales</taxon>
        <taxon>Symbiodiniaceae</taxon>
        <taxon>Symbiodinium</taxon>
    </lineage>
</organism>
<sequence length="1021" mass="110912">MHIAGPSADLPTGSLFAAFSLKRFKQKVIGFVSDRKDFYHQAQVTAQRAQSNSLCFDFSREELAGTGALASLLTSAADNLSLGNKRRQAAGEGLGGLCDQTFHPRTILAASSFTPGFASLFQGDHLGVEYALESHSQFLVSSGALKEDLWLRNHHPLLLAHTWEALFIDDFVTVGAASLDGTGPSASLASRLYEVAKTAYDEGHLLGSPEKDIEGEALFQAIGAELDSREEIVRRGLATAAAPLARRVSLSLLSLRAASLPCTTPTLVAKLVGAWVSAAMFRRCTMVIFSEVFSISAKAASREGGKEKSVHLPRRVAQELCLAAVLAPLMASSLTATTQSRIYATDASLGLGAIVSAEVQQGLARSLWLNGDRKGAYSELNVGAAALLKAAGEQIEDEDVESWPLFEHSRFPRLTKTIPFILDVLEICGGSGAVSKAASQLGLATCVPIDLGTSPHFDVLHPSFAIWLYEMLRSGRARSLLISPPCDTFSPARRPQLRSYVEPKGFDRSEPKVKIGNRLAQRCLVFFWFAVRLQVPAIFEQPRGSKMCWTSWWRFIASLPGVIELCRQCSGDHSHAPVQGKHAKSSAVYCEGLAMEIARTFRDSLCASALPPEKPGIESVVVNHVLLSANWQVDKVVPWKNKCHINALELAVLCILNRDAAISMPDSRLTVLVDSQVAKSSAAKGRSTSYALKPGLWRIAALQLAFGLYWSYGFAPTRLNIADDPTRRVDLRRGAGQSLCALLPLEVVHWLGSFRLRRPLASWARLSLLVVLTRQGSCSFFQGKQSDFRSSDGCKLVEFDASLGFPGEGPLRRVVWPSLLCWASIVGVFSTFGSWFSLSEPSLSFPLVAPCFLFPLHFASSSSFSFQGLFRVVVLCDAAMASPAPGTPVPVTPADFKRASVRESVVLIADRVIQPSTRSNRLKLVQAFESWLVGQTELTLTNLLSGADVEQISELLVAYGSSFSRLGTRMGNILRLSTPLGHCGRLSDAHLVTPGTWPLLGWPRSPRRITEPCPKASFWLC</sequence>